<accession>A0ABV9Q7G9</accession>
<dbReference type="InterPro" id="IPR018334">
    <property type="entry name" value="ArsR_HTH"/>
</dbReference>
<keyword evidence="2" id="KW-0238">DNA-binding</keyword>
<evidence type="ECO:0000256" key="4">
    <source>
        <dbReference type="ARBA" id="ARBA00043263"/>
    </source>
</evidence>
<dbReference type="PANTHER" id="PTHR43132">
    <property type="entry name" value="ARSENICAL RESISTANCE OPERON REPRESSOR ARSR-RELATED"/>
    <property type="match status" value="1"/>
</dbReference>
<keyword evidence="3" id="KW-0804">Transcription</keyword>
<dbReference type="PRINTS" id="PR00778">
    <property type="entry name" value="HTHARSR"/>
</dbReference>
<dbReference type="SUPFAM" id="SSF46785">
    <property type="entry name" value="Winged helix' DNA-binding domain"/>
    <property type="match status" value="1"/>
</dbReference>
<gene>
    <name evidence="6" type="ORF">ACFO8Q_21465</name>
</gene>
<dbReference type="Pfam" id="PF01022">
    <property type="entry name" value="HTH_5"/>
    <property type="match status" value="1"/>
</dbReference>
<dbReference type="PANTHER" id="PTHR43132:SF6">
    <property type="entry name" value="HTH-TYPE TRANSCRIPTIONAL REPRESSOR CZRA"/>
    <property type="match status" value="1"/>
</dbReference>
<keyword evidence="4" id="KW-0105">Cadmium resistance</keyword>
<evidence type="ECO:0000313" key="7">
    <source>
        <dbReference type="Proteomes" id="UP001596002"/>
    </source>
</evidence>
<dbReference type="PROSITE" id="PS50987">
    <property type="entry name" value="HTH_ARSR_2"/>
    <property type="match status" value="1"/>
</dbReference>
<dbReference type="InterPro" id="IPR001845">
    <property type="entry name" value="HTH_ArsR_DNA-bd_dom"/>
</dbReference>
<dbReference type="Gene3D" id="1.10.10.10">
    <property type="entry name" value="Winged helix-like DNA-binding domain superfamily/Winged helix DNA-binding domain"/>
    <property type="match status" value="1"/>
</dbReference>
<dbReference type="PROSITE" id="PS00846">
    <property type="entry name" value="HTH_ARSR_1"/>
    <property type="match status" value="1"/>
</dbReference>
<evidence type="ECO:0000256" key="3">
    <source>
        <dbReference type="ARBA" id="ARBA00023163"/>
    </source>
</evidence>
<keyword evidence="7" id="KW-1185">Reference proteome</keyword>
<dbReference type="InterPro" id="IPR036388">
    <property type="entry name" value="WH-like_DNA-bd_sf"/>
</dbReference>
<feature type="domain" description="HTH arsR-type" evidence="5">
    <location>
        <begin position="36"/>
        <end position="131"/>
    </location>
</feature>
<dbReference type="RefSeq" id="WP_380028910.1">
    <property type="nucleotide sequence ID" value="NZ_JBHSHC010000149.1"/>
</dbReference>
<name>A0ABV9Q7G9_9BACL</name>
<evidence type="ECO:0000256" key="2">
    <source>
        <dbReference type="ARBA" id="ARBA00023125"/>
    </source>
</evidence>
<dbReference type="NCBIfam" id="NF033788">
    <property type="entry name" value="HTH_metalloreg"/>
    <property type="match status" value="1"/>
</dbReference>
<sequence length="134" mass="15006">MTNTKNEVQINLSQSSGEDTCGVFVYDPEKVQRQQQVVDRVVGLAPLFKVLSDETRLKVIYALSQEDELCVCDVATIIGSSNATASHHLRLLRNMGLAKYRREGKMTFYSLQSPHVRHLIQEALTISKGVNDRG</sequence>
<dbReference type="InterPro" id="IPR011991">
    <property type="entry name" value="ArsR-like_HTH"/>
</dbReference>
<dbReference type="Proteomes" id="UP001596002">
    <property type="component" value="Unassembled WGS sequence"/>
</dbReference>
<evidence type="ECO:0000313" key="6">
    <source>
        <dbReference type="EMBL" id="MFC4769878.1"/>
    </source>
</evidence>
<dbReference type="InterPro" id="IPR036390">
    <property type="entry name" value="WH_DNA-bd_sf"/>
</dbReference>
<proteinExistence type="predicted"/>
<protein>
    <submittedName>
        <fullName evidence="6">ArsR/SmtB family transcription factor</fullName>
    </submittedName>
</protein>
<organism evidence="6 7">
    <name type="scientific">Effusibacillus consociatus</name>
    <dbReference type="NCBI Taxonomy" id="1117041"/>
    <lineage>
        <taxon>Bacteria</taxon>
        <taxon>Bacillati</taxon>
        <taxon>Bacillota</taxon>
        <taxon>Bacilli</taxon>
        <taxon>Bacillales</taxon>
        <taxon>Alicyclobacillaceae</taxon>
        <taxon>Effusibacillus</taxon>
    </lineage>
</organism>
<keyword evidence="1" id="KW-0805">Transcription regulation</keyword>
<comment type="caution">
    <text evidence="6">The sequence shown here is derived from an EMBL/GenBank/DDBJ whole genome shotgun (WGS) entry which is preliminary data.</text>
</comment>
<dbReference type="SMART" id="SM00418">
    <property type="entry name" value="HTH_ARSR"/>
    <property type="match status" value="1"/>
</dbReference>
<evidence type="ECO:0000256" key="1">
    <source>
        <dbReference type="ARBA" id="ARBA00023015"/>
    </source>
</evidence>
<dbReference type="EMBL" id="JBHSHC010000149">
    <property type="protein sequence ID" value="MFC4769878.1"/>
    <property type="molecule type" value="Genomic_DNA"/>
</dbReference>
<reference evidence="7" key="1">
    <citation type="journal article" date="2019" name="Int. J. Syst. Evol. Microbiol.">
        <title>The Global Catalogue of Microorganisms (GCM) 10K type strain sequencing project: providing services to taxonomists for standard genome sequencing and annotation.</title>
        <authorList>
            <consortium name="The Broad Institute Genomics Platform"/>
            <consortium name="The Broad Institute Genome Sequencing Center for Infectious Disease"/>
            <person name="Wu L."/>
            <person name="Ma J."/>
        </authorList>
    </citation>
    <scope>NUCLEOTIDE SEQUENCE [LARGE SCALE GENOMIC DNA]</scope>
    <source>
        <strain evidence="7">WYCCWR 12678</strain>
    </source>
</reference>
<evidence type="ECO:0000259" key="5">
    <source>
        <dbReference type="PROSITE" id="PS50987"/>
    </source>
</evidence>
<dbReference type="InterPro" id="IPR051011">
    <property type="entry name" value="Metal_resp_trans_reg"/>
</dbReference>
<dbReference type="CDD" id="cd00090">
    <property type="entry name" value="HTH_ARSR"/>
    <property type="match status" value="1"/>
</dbReference>